<dbReference type="PANTHER" id="PTHR30346">
    <property type="entry name" value="TRANSCRIPTIONAL DUAL REGULATOR HCAR-RELATED"/>
    <property type="match status" value="1"/>
</dbReference>
<dbReference type="InterPro" id="IPR036390">
    <property type="entry name" value="WH_DNA-bd_sf"/>
</dbReference>
<dbReference type="Gene3D" id="3.40.190.10">
    <property type="entry name" value="Periplasmic binding protein-like II"/>
    <property type="match status" value="2"/>
</dbReference>
<keyword evidence="4" id="KW-0804">Transcription</keyword>
<dbReference type="SUPFAM" id="SSF53850">
    <property type="entry name" value="Periplasmic binding protein-like II"/>
    <property type="match status" value="1"/>
</dbReference>
<dbReference type="EMBL" id="BOCI01000013">
    <property type="protein sequence ID" value="GHW00320.1"/>
    <property type="molecule type" value="Genomic_DNA"/>
</dbReference>
<dbReference type="CDD" id="cd05466">
    <property type="entry name" value="PBP2_LTTR_substrate"/>
    <property type="match status" value="1"/>
</dbReference>
<dbReference type="PRINTS" id="PR00039">
    <property type="entry name" value="HTHLYSR"/>
</dbReference>
<dbReference type="PROSITE" id="PS50931">
    <property type="entry name" value="HTH_LYSR"/>
    <property type="match status" value="1"/>
</dbReference>
<evidence type="ECO:0000256" key="4">
    <source>
        <dbReference type="ARBA" id="ARBA00023163"/>
    </source>
</evidence>
<keyword evidence="2" id="KW-0805">Transcription regulation</keyword>
<name>A0ABQ3W245_9LACO</name>
<evidence type="ECO:0000313" key="7">
    <source>
        <dbReference type="Proteomes" id="UP000616547"/>
    </source>
</evidence>
<dbReference type="InterPro" id="IPR036388">
    <property type="entry name" value="WH-like_DNA-bd_sf"/>
</dbReference>
<dbReference type="InterPro" id="IPR000847">
    <property type="entry name" value="LysR_HTH_N"/>
</dbReference>
<organism evidence="6 7">
    <name type="scientific">Lactobacillus nasalidis</name>
    <dbReference type="NCBI Taxonomy" id="2797258"/>
    <lineage>
        <taxon>Bacteria</taxon>
        <taxon>Bacillati</taxon>
        <taxon>Bacillota</taxon>
        <taxon>Bacilli</taxon>
        <taxon>Lactobacillales</taxon>
        <taxon>Lactobacillaceae</taxon>
        <taxon>Lactobacillus</taxon>
    </lineage>
</organism>
<sequence>MDLNHLNVFINLAESLNYSKTAENLHISQPAVSRIIQRLEDEIGVTLFYRSRREVQLTKNGKLFYEDSKSLVNSYNKALQRTRNSFNRLQSNLTIGITDTPLEQAVLPGMIRAFQAARPDCKIFLEGFDHNLLKHHLLNHDSDVIFTTHDDVADLADVRFWQLFTGHFMALLPADHPLKDKSELNLNDLAGQKILLMDNNWCPPEQFKLQETIRKSVKDLDISYVNDVEIVNLMVKAGLGVTVMPSFVAIEKPSEIKAVKLNYPAPLEYGLVCRKDESDPLVLSFCRLMQKQAEKIA</sequence>
<reference evidence="7" key="1">
    <citation type="submission" date="2021-01" db="EMBL/GenBank/DDBJ databases">
        <title>Draft genome sequence of Nasalis larvatus strain YZ03.</title>
        <authorList>
            <person name="Suzuki-Hashido N."/>
            <person name="Tsuchida S."/>
            <person name="Hayakawa T."/>
        </authorList>
    </citation>
    <scope>NUCLEOTIDE SEQUENCE [LARGE SCALE GENOMIC DNA]</scope>
    <source>
        <strain evidence="7">YZ03</strain>
    </source>
</reference>
<gene>
    <name evidence="6" type="ORF">lacNasYZ03_00070</name>
</gene>
<dbReference type="InterPro" id="IPR005119">
    <property type="entry name" value="LysR_subst-bd"/>
</dbReference>
<dbReference type="Gene3D" id="1.10.10.10">
    <property type="entry name" value="Winged helix-like DNA-binding domain superfamily/Winged helix DNA-binding domain"/>
    <property type="match status" value="1"/>
</dbReference>
<keyword evidence="7" id="KW-1185">Reference proteome</keyword>
<evidence type="ECO:0000313" key="6">
    <source>
        <dbReference type="EMBL" id="GHW00320.1"/>
    </source>
</evidence>
<keyword evidence="3" id="KW-0238">DNA-binding</keyword>
<accession>A0ABQ3W245</accession>
<comment type="similarity">
    <text evidence="1">Belongs to the LysR transcriptional regulatory family.</text>
</comment>
<feature type="domain" description="HTH lysR-type" evidence="5">
    <location>
        <begin position="1"/>
        <end position="58"/>
    </location>
</feature>
<evidence type="ECO:0000256" key="2">
    <source>
        <dbReference type="ARBA" id="ARBA00023015"/>
    </source>
</evidence>
<dbReference type="Proteomes" id="UP000616547">
    <property type="component" value="Unassembled WGS sequence"/>
</dbReference>
<evidence type="ECO:0000259" key="5">
    <source>
        <dbReference type="PROSITE" id="PS50931"/>
    </source>
</evidence>
<proteinExistence type="inferred from homology"/>
<dbReference type="Pfam" id="PF00126">
    <property type="entry name" value="HTH_1"/>
    <property type="match status" value="1"/>
</dbReference>
<protein>
    <submittedName>
        <fullName evidence="6">LysR family transcriptional regulator</fullName>
    </submittedName>
</protein>
<dbReference type="SUPFAM" id="SSF46785">
    <property type="entry name" value="Winged helix' DNA-binding domain"/>
    <property type="match status" value="1"/>
</dbReference>
<dbReference type="PANTHER" id="PTHR30346:SF17">
    <property type="entry name" value="LYSR FAMILY TRANSCRIPTIONAL REGULATOR"/>
    <property type="match status" value="1"/>
</dbReference>
<comment type="caution">
    <text evidence="6">The sequence shown here is derived from an EMBL/GenBank/DDBJ whole genome shotgun (WGS) entry which is preliminary data.</text>
</comment>
<dbReference type="Pfam" id="PF03466">
    <property type="entry name" value="LysR_substrate"/>
    <property type="match status" value="1"/>
</dbReference>
<evidence type="ECO:0000256" key="1">
    <source>
        <dbReference type="ARBA" id="ARBA00009437"/>
    </source>
</evidence>
<evidence type="ECO:0000256" key="3">
    <source>
        <dbReference type="ARBA" id="ARBA00023125"/>
    </source>
</evidence>
<dbReference type="RefSeq" id="WP_201335800.1">
    <property type="nucleotide sequence ID" value="NZ_BOCI01000013.1"/>
</dbReference>